<sequence length="62" mass="7111">MGAFLISWELWQEMTFVLGCCIVLVFCLGIIKLWWKNQTVRELETLGAEKRARGSGHRSIQG</sequence>
<protein>
    <submittedName>
        <fullName evidence="2">Uncharacterized protein</fullName>
    </submittedName>
</protein>
<organism evidence="2 3">
    <name type="scientific">Hapsidospora chrysogenum (strain ATCC 11550 / CBS 779.69 / DSM 880 / IAM 14645 / JCM 23072 / IMI 49137)</name>
    <name type="common">Acremonium chrysogenum</name>
    <dbReference type="NCBI Taxonomy" id="857340"/>
    <lineage>
        <taxon>Eukaryota</taxon>
        <taxon>Fungi</taxon>
        <taxon>Dikarya</taxon>
        <taxon>Ascomycota</taxon>
        <taxon>Pezizomycotina</taxon>
        <taxon>Sordariomycetes</taxon>
        <taxon>Hypocreomycetidae</taxon>
        <taxon>Hypocreales</taxon>
        <taxon>Bionectriaceae</taxon>
        <taxon>Hapsidospora</taxon>
    </lineage>
</organism>
<comment type="caution">
    <text evidence="2">The sequence shown here is derived from an EMBL/GenBank/DDBJ whole genome shotgun (WGS) entry which is preliminary data.</text>
</comment>
<dbReference type="EMBL" id="JPKY01000181">
    <property type="protein sequence ID" value="KFH40625.1"/>
    <property type="molecule type" value="Genomic_DNA"/>
</dbReference>
<keyword evidence="1" id="KW-0472">Membrane</keyword>
<proteinExistence type="predicted"/>
<accession>A0A086SU43</accession>
<feature type="transmembrane region" description="Helical" evidence="1">
    <location>
        <begin position="14"/>
        <end position="35"/>
    </location>
</feature>
<dbReference type="AlphaFoldDB" id="A0A086SU43"/>
<evidence type="ECO:0000313" key="2">
    <source>
        <dbReference type="EMBL" id="KFH40625.1"/>
    </source>
</evidence>
<evidence type="ECO:0000256" key="1">
    <source>
        <dbReference type="SAM" id="Phobius"/>
    </source>
</evidence>
<gene>
    <name evidence="2" type="ORF">ACRE_086780</name>
</gene>
<reference evidence="3" key="1">
    <citation type="journal article" date="2014" name="Genome Announc.">
        <title>Genome sequence and annotation of Acremonium chrysogenum, producer of the beta-lactam antibiotic cephalosporin C.</title>
        <authorList>
            <person name="Terfehr D."/>
            <person name="Dahlmann T.A."/>
            <person name="Specht T."/>
            <person name="Zadra I."/>
            <person name="Kuernsteiner H."/>
            <person name="Kueck U."/>
        </authorList>
    </citation>
    <scope>NUCLEOTIDE SEQUENCE [LARGE SCALE GENOMIC DNA]</scope>
    <source>
        <strain evidence="3">ATCC 11550 / CBS 779.69 / DSM 880 / IAM 14645 / JCM 23072 / IMI 49137</strain>
    </source>
</reference>
<dbReference type="PANTHER" id="PTHR40623:SF2">
    <property type="entry name" value="INTEGRAL MEMBRANE PROTEIN"/>
    <property type="match status" value="1"/>
</dbReference>
<keyword evidence="1" id="KW-0812">Transmembrane</keyword>
<keyword evidence="1" id="KW-1133">Transmembrane helix</keyword>
<name>A0A086SU43_HAPC1</name>
<dbReference type="Proteomes" id="UP000029964">
    <property type="component" value="Unassembled WGS sequence"/>
</dbReference>
<keyword evidence="3" id="KW-1185">Reference proteome</keyword>
<evidence type="ECO:0000313" key="3">
    <source>
        <dbReference type="Proteomes" id="UP000029964"/>
    </source>
</evidence>
<dbReference type="HOGENOM" id="CLU_2903631_0_0_1"/>
<dbReference type="PANTHER" id="PTHR40623">
    <property type="entry name" value="INTEGRAL MEMBRANE PROTEIN"/>
    <property type="match status" value="1"/>
</dbReference>
<dbReference type="OrthoDB" id="5426165at2759"/>